<dbReference type="PANTHER" id="PTHR10353">
    <property type="entry name" value="GLYCOSYL HYDROLASE"/>
    <property type="match status" value="1"/>
</dbReference>
<protein>
    <submittedName>
        <fullName evidence="8">Beta-glucosidase</fullName>
    </submittedName>
</protein>
<dbReference type="OrthoDB" id="911808at2759"/>
<dbReference type="Pfam" id="PF00232">
    <property type="entry name" value="Glyco_hydro_1"/>
    <property type="match status" value="2"/>
</dbReference>
<dbReference type="PRINTS" id="PR00131">
    <property type="entry name" value="GLHYDRLASE1"/>
</dbReference>
<name>A0A5A7QBM1_STRAF</name>
<comment type="caution">
    <text evidence="8">The sequence shown here is derived from an EMBL/GenBank/DDBJ whole genome shotgun (WGS) entry which is preliminary data.</text>
</comment>
<dbReference type="Gene3D" id="3.20.20.80">
    <property type="entry name" value="Glycosidases"/>
    <property type="match status" value="2"/>
</dbReference>
<feature type="active site" description="Nucleophile" evidence="4">
    <location>
        <position position="117"/>
    </location>
</feature>
<evidence type="ECO:0000256" key="6">
    <source>
        <dbReference type="RuleBase" id="RU004468"/>
    </source>
</evidence>
<dbReference type="PANTHER" id="PTHR10353:SF137">
    <property type="entry name" value="MYROSINASE 3-RELATED"/>
    <property type="match status" value="1"/>
</dbReference>
<dbReference type="InterPro" id="IPR033132">
    <property type="entry name" value="GH_1_N_CS"/>
</dbReference>
<evidence type="ECO:0000313" key="9">
    <source>
        <dbReference type="Proteomes" id="UP000325081"/>
    </source>
</evidence>
<dbReference type="PROSITE" id="PS00653">
    <property type="entry name" value="GLYCOSYL_HYDROL_F1_2"/>
    <property type="match status" value="1"/>
</dbReference>
<dbReference type="InterPro" id="IPR001360">
    <property type="entry name" value="Glyco_hydro_1"/>
</dbReference>
<gene>
    <name evidence="8" type="ORF">STAS_18511</name>
</gene>
<keyword evidence="3 6" id="KW-0326">Glycosidase</keyword>
<evidence type="ECO:0000256" key="5">
    <source>
        <dbReference type="RuleBase" id="RU003690"/>
    </source>
</evidence>
<organism evidence="8 9">
    <name type="scientific">Striga asiatica</name>
    <name type="common">Asiatic witchweed</name>
    <name type="synonym">Buchnera asiatica</name>
    <dbReference type="NCBI Taxonomy" id="4170"/>
    <lineage>
        <taxon>Eukaryota</taxon>
        <taxon>Viridiplantae</taxon>
        <taxon>Streptophyta</taxon>
        <taxon>Embryophyta</taxon>
        <taxon>Tracheophyta</taxon>
        <taxon>Spermatophyta</taxon>
        <taxon>Magnoliopsida</taxon>
        <taxon>eudicotyledons</taxon>
        <taxon>Gunneridae</taxon>
        <taxon>Pentapetalae</taxon>
        <taxon>asterids</taxon>
        <taxon>lamiids</taxon>
        <taxon>Lamiales</taxon>
        <taxon>Orobanchaceae</taxon>
        <taxon>Buchnereae</taxon>
        <taxon>Striga</taxon>
    </lineage>
</organism>
<feature type="region of interest" description="Disordered" evidence="7">
    <location>
        <begin position="213"/>
        <end position="238"/>
    </location>
</feature>
<dbReference type="PROSITE" id="PS00572">
    <property type="entry name" value="GLYCOSYL_HYDROL_F1_1"/>
    <property type="match status" value="1"/>
</dbReference>
<sequence length="238" mass="27517">MATNVEKWAPGDPVPYNYGKDLTRHDFPEGFLFGGATSSYQVEGAYDKDRRGICNWDDWSLMRPGKVADGGNGTLAIDHYNRVKAGSEWLYIVPIGIYDLLTYAKRKYNDPAIYITENGASEKNVKNLPVHLLLNDDYRIKYHQQHLAYIKLAIDTAKVNVKGYVVWSILDNYEWAAGYTVRFGMYFVDYLNGLNRYPKKSAIWYMNFLNKKKLPGPKDREVEEISENETQGKKKRKY</sequence>
<dbReference type="AlphaFoldDB" id="A0A5A7QBM1"/>
<dbReference type="InterPro" id="IPR017853">
    <property type="entry name" value="GH"/>
</dbReference>
<accession>A0A5A7QBM1</accession>
<proteinExistence type="inferred from homology"/>
<evidence type="ECO:0000256" key="4">
    <source>
        <dbReference type="PROSITE-ProRule" id="PRU10055"/>
    </source>
</evidence>
<evidence type="ECO:0000313" key="8">
    <source>
        <dbReference type="EMBL" id="GER41777.1"/>
    </source>
</evidence>
<dbReference type="Proteomes" id="UP000325081">
    <property type="component" value="Unassembled WGS sequence"/>
</dbReference>
<reference evidence="9" key="1">
    <citation type="journal article" date="2019" name="Curr. Biol.">
        <title>Genome Sequence of Striga asiatica Provides Insight into the Evolution of Plant Parasitism.</title>
        <authorList>
            <person name="Yoshida S."/>
            <person name="Kim S."/>
            <person name="Wafula E.K."/>
            <person name="Tanskanen J."/>
            <person name="Kim Y.M."/>
            <person name="Honaas L."/>
            <person name="Yang Z."/>
            <person name="Spallek T."/>
            <person name="Conn C.E."/>
            <person name="Ichihashi Y."/>
            <person name="Cheong K."/>
            <person name="Cui S."/>
            <person name="Der J.P."/>
            <person name="Gundlach H."/>
            <person name="Jiao Y."/>
            <person name="Hori C."/>
            <person name="Ishida J.K."/>
            <person name="Kasahara H."/>
            <person name="Kiba T."/>
            <person name="Kim M.S."/>
            <person name="Koo N."/>
            <person name="Laohavisit A."/>
            <person name="Lee Y.H."/>
            <person name="Lumba S."/>
            <person name="McCourt P."/>
            <person name="Mortimer J.C."/>
            <person name="Mutuku J.M."/>
            <person name="Nomura T."/>
            <person name="Sasaki-Sekimoto Y."/>
            <person name="Seto Y."/>
            <person name="Wang Y."/>
            <person name="Wakatake T."/>
            <person name="Sakakibara H."/>
            <person name="Demura T."/>
            <person name="Yamaguchi S."/>
            <person name="Yoneyama K."/>
            <person name="Manabe R.I."/>
            <person name="Nelson D.C."/>
            <person name="Schulman A.H."/>
            <person name="Timko M.P."/>
            <person name="dePamphilis C.W."/>
            <person name="Choi D."/>
            <person name="Shirasu K."/>
        </authorList>
    </citation>
    <scope>NUCLEOTIDE SEQUENCE [LARGE SCALE GENOMIC DNA]</scope>
    <source>
        <strain evidence="9">cv. UVA1</strain>
    </source>
</reference>
<evidence type="ECO:0000256" key="7">
    <source>
        <dbReference type="SAM" id="MobiDB-lite"/>
    </source>
</evidence>
<dbReference type="GO" id="GO:0008422">
    <property type="term" value="F:beta-glucosidase activity"/>
    <property type="evidence" value="ECO:0007669"/>
    <property type="project" value="UniProtKB-ARBA"/>
</dbReference>
<dbReference type="InterPro" id="IPR018120">
    <property type="entry name" value="Glyco_hydro_1_AS"/>
</dbReference>
<evidence type="ECO:0000256" key="3">
    <source>
        <dbReference type="ARBA" id="ARBA00023295"/>
    </source>
</evidence>
<evidence type="ECO:0000256" key="1">
    <source>
        <dbReference type="ARBA" id="ARBA00010838"/>
    </source>
</evidence>
<keyword evidence="9" id="KW-1185">Reference proteome</keyword>
<evidence type="ECO:0000256" key="2">
    <source>
        <dbReference type="ARBA" id="ARBA00022801"/>
    </source>
</evidence>
<dbReference type="GO" id="GO:0005975">
    <property type="term" value="P:carbohydrate metabolic process"/>
    <property type="evidence" value="ECO:0007669"/>
    <property type="project" value="InterPro"/>
</dbReference>
<keyword evidence="2 6" id="KW-0378">Hydrolase</keyword>
<dbReference type="SUPFAM" id="SSF51445">
    <property type="entry name" value="(Trans)glycosidases"/>
    <property type="match status" value="2"/>
</dbReference>
<comment type="similarity">
    <text evidence="1 5">Belongs to the glycosyl hydrolase 1 family.</text>
</comment>
<dbReference type="EMBL" id="BKCP01006183">
    <property type="protein sequence ID" value="GER41777.1"/>
    <property type="molecule type" value="Genomic_DNA"/>
</dbReference>